<keyword evidence="2" id="KW-1185">Reference proteome</keyword>
<evidence type="ECO:0000313" key="2">
    <source>
        <dbReference type="Proteomes" id="UP000241071"/>
    </source>
</evidence>
<gene>
    <name evidence="1" type="ORF">glt_00872</name>
</gene>
<dbReference type="Proteomes" id="UP000241071">
    <property type="component" value="Segment"/>
</dbReference>
<reference evidence="1 2" key="1">
    <citation type="submission" date="2012-10" db="EMBL/GenBank/DDBJ databases">
        <title>Complete genome sequence of Moumouvirus goulette.</title>
        <authorList>
            <person name="Fournous G."/>
            <person name="Bougalmi M."/>
            <person name="Colson P."/>
        </authorList>
    </citation>
    <scope>NUCLEOTIDE SEQUENCE [LARGE SCALE GENOMIC DNA]</scope>
</reference>
<proteinExistence type="predicted"/>
<dbReference type="EMBL" id="KC008572">
    <property type="protein sequence ID" value="AGF85675.1"/>
    <property type="molecule type" value="Genomic_DNA"/>
</dbReference>
<sequence>MSFQLLQEDFITDCNKIYAVPDMKLWSKKVRNAFPKEAVYIIIHKYIDVSGSELDSFILQSSDIKWPTQKNDPTFRNQYFHKSKYDTNIWILKDHFRTRTSIIKSLLVDDKKYIHI</sequence>
<protein>
    <submittedName>
        <fullName evidence="1">Uncharacterized protein</fullName>
    </submittedName>
</protein>
<accession>M1NNN4</accession>
<name>M1NNN4_9VIRU</name>
<evidence type="ECO:0000313" key="1">
    <source>
        <dbReference type="EMBL" id="AGF85675.1"/>
    </source>
</evidence>
<organism evidence="1 2">
    <name type="scientific">Moumouvirus goulette</name>
    <dbReference type="NCBI Taxonomy" id="1247379"/>
    <lineage>
        <taxon>Viruses</taxon>
        <taxon>Varidnaviria</taxon>
        <taxon>Bamfordvirae</taxon>
        <taxon>Nucleocytoviricota</taxon>
        <taxon>Megaviricetes</taxon>
        <taxon>Imitervirales</taxon>
        <taxon>Mimiviridae</taxon>
        <taxon>Megamimivirinae</taxon>
        <taxon>Moumouvirus</taxon>
        <taxon>Moumouvirus goulettemassiliense</taxon>
    </lineage>
</organism>